<organism evidence="11 12">
    <name type="scientific">Propioniciclava soli</name>
    <dbReference type="NCBI Taxonomy" id="2775081"/>
    <lineage>
        <taxon>Bacteria</taxon>
        <taxon>Bacillati</taxon>
        <taxon>Actinomycetota</taxon>
        <taxon>Actinomycetes</taxon>
        <taxon>Propionibacteriales</taxon>
        <taxon>Propionibacteriaceae</taxon>
        <taxon>Propioniciclava</taxon>
    </lineage>
</organism>
<comment type="function">
    <text evidence="9">Essential subunit of the Sec protein translocation channel SecYEG. Clamps together the 2 halves of SecY. May contact the channel plug during translocation.</text>
</comment>
<evidence type="ECO:0000256" key="3">
    <source>
        <dbReference type="ARBA" id="ARBA00022475"/>
    </source>
</evidence>
<feature type="region of interest" description="Disordered" evidence="10">
    <location>
        <begin position="1"/>
        <end position="113"/>
    </location>
</feature>
<keyword evidence="2 9" id="KW-0813">Transport</keyword>
<evidence type="ECO:0000256" key="9">
    <source>
        <dbReference type="HAMAP-Rule" id="MF_00422"/>
    </source>
</evidence>
<feature type="compositionally biased region" description="Acidic residues" evidence="10">
    <location>
        <begin position="38"/>
        <end position="49"/>
    </location>
</feature>
<evidence type="ECO:0000313" key="12">
    <source>
        <dbReference type="Proteomes" id="UP001434337"/>
    </source>
</evidence>
<dbReference type="NCBIfam" id="TIGR00964">
    <property type="entry name" value="secE_bact"/>
    <property type="match status" value="1"/>
</dbReference>
<reference evidence="11 12" key="1">
    <citation type="journal article" date="2023" name="Environ Microbiome">
        <title>A coral-associated actinobacterium mitigates coral bleaching under heat stress.</title>
        <authorList>
            <person name="Li J."/>
            <person name="Zou Y."/>
            <person name="Li Q."/>
            <person name="Zhang J."/>
            <person name="Bourne D.G."/>
            <person name="Lyu Y."/>
            <person name="Liu C."/>
            <person name="Zhang S."/>
        </authorList>
    </citation>
    <scope>NUCLEOTIDE SEQUENCE [LARGE SCALE GENOMIC DNA]</scope>
    <source>
        <strain evidence="11 12">SCSIO 13291</strain>
    </source>
</reference>
<dbReference type="Gene3D" id="1.20.5.1030">
    <property type="entry name" value="Preprotein translocase secy subunit"/>
    <property type="match status" value="1"/>
</dbReference>
<keyword evidence="5 9" id="KW-0653">Protein transport</keyword>
<comment type="subunit">
    <text evidence="9">Component of the Sec protein translocase complex. Heterotrimer consisting of SecY, SecE and SecG subunits. The heterotrimers can form oligomers, although 1 heterotrimer is thought to be able to translocate proteins. Interacts with the ribosome. Interacts with SecDF, and other proteins may be involved. Interacts with SecA.</text>
</comment>
<evidence type="ECO:0000256" key="1">
    <source>
        <dbReference type="ARBA" id="ARBA00004370"/>
    </source>
</evidence>
<dbReference type="InterPro" id="IPR005807">
    <property type="entry name" value="SecE_bac"/>
</dbReference>
<feature type="transmembrane region" description="Helical" evidence="9">
    <location>
        <begin position="140"/>
        <end position="167"/>
    </location>
</feature>
<comment type="subcellular location">
    <subcellularLocation>
        <location evidence="9">Cell membrane</location>
        <topology evidence="9">Single-pass membrane protein</topology>
    </subcellularLocation>
    <subcellularLocation>
        <location evidence="1">Membrane</location>
    </subcellularLocation>
</comment>
<evidence type="ECO:0000313" key="11">
    <source>
        <dbReference type="EMBL" id="WZW99456.1"/>
    </source>
</evidence>
<dbReference type="Pfam" id="PF00584">
    <property type="entry name" value="SecE"/>
    <property type="match status" value="1"/>
</dbReference>
<evidence type="ECO:0000256" key="8">
    <source>
        <dbReference type="ARBA" id="ARBA00023136"/>
    </source>
</evidence>
<proteinExistence type="inferred from homology"/>
<evidence type="ECO:0000256" key="5">
    <source>
        <dbReference type="ARBA" id="ARBA00022927"/>
    </source>
</evidence>
<dbReference type="Proteomes" id="UP001434337">
    <property type="component" value="Chromosome"/>
</dbReference>
<keyword evidence="4 9" id="KW-0812">Transmembrane</keyword>
<protein>
    <recommendedName>
        <fullName evidence="9">Protein translocase subunit SecE</fullName>
    </recommendedName>
</protein>
<evidence type="ECO:0000256" key="4">
    <source>
        <dbReference type="ARBA" id="ARBA00022692"/>
    </source>
</evidence>
<feature type="compositionally biased region" description="Low complexity" evidence="10">
    <location>
        <begin position="64"/>
        <end position="77"/>
    </location>
</feature>
<dbReference type="PANTHER" id="PTHR33910">
    <property type="entry name" value="PROTEIN TRANSLOCASE SUBUNIT SECE"/>
    <property type="match status" value="1"/>
</dbReference>
<dbReference type="PROSITE" id="PS01067">
    <property type="entry name" value="SECE_SEC61G"/>
    <property type="match status" value="1"/>
</dbReference>
<keyword evidence="7 9" id="KW-0811">Translocation</keyword>
<evidence type="ECO:0000256" key="6">
    <source>
        <dbReference type="ARBA" id="ARBA00022989"/>
    </source>
</evidence>
<feature type="compositionally biased region" description="Polar residues" evidence="10">
    <location>
        <begin position="1"/>
        <end position="14"/>
    </location>
</feature>
<dbReference type="InterPro" id="IPR038379">
    <property type="entry name" value="SecE_sf"/>
</dbReference>
<sequence>MTPRSDASQESSSYPEEPNLPGEMLAEDLGDPGAYEVAPDEAEAEELTDDERGSGATAYEPVDAAQLSAAESAAARARSSRPKRRGAEVEPVADAPRGRRAAATGTAVSTQRTTPARFVAESADELRKVVWPTWRQVQDLFWAVLVLVLFVIAFVGLLDFAFGWLLLRLFG</sequence>
<name>A0ABZ3C9Z5_9ACTN</name>
<keyword evidence="6 9" id="KW-1133">Transmembrane helix</keyword>
<keyword evidence="12" id="KW-1185">Reference proteome</keyword>
<evidence type="ECO:0000256" key="2">
    <source>
        <dbReference type="ARBA" id="ARBA00022448"/>
    </source>
</evidence>
<evidence type="ECO:0000256" key="10">
    <source>
        <dbReference type="SAM" id="MobiDB-lite"/>
    </source>
</evidence>
<gene>
    <name evidence="9 11" type="primary">secE</name>
    <name evidence="11" type="ORF">PCC79_04465</name>
</gene>
<dbReference type="EMBL" id="CP115965">
    <property type="protein sequence ID" value="WZW99456.1"/>
    <property type="molecule type" value="Genomic_DNA"/>
</dbReference>
<dbReference type="RefSeq" id="WP_232549889.1">
    <property type="nucleotide sequence ID" value="NZ_CP115965.1"/>
</dbReference>
<keyword evidence="8 9" id="KW-0472">Membrane</keyword>
<dbReference type="HAMAP" id="MF_00422">
    <property type="entry name" value="SecE"/>
    <property type="match status" value="1"/>
</dbReference>
<evidence type="ECO:0000256" key="7">
    <source>
        <dbReference type="ARBA" id="ARBA00023010"/>
    </source>
</evidence>
<comment type="similarity">
    <text evidence="9">Belongs to the SecE/SEC61-gamma family.</text>
</comment>
<keyword evidence="3 9" id="KW-1003">Cell membrane</keyword>
<accession>A0ABZ3C9Z5</accession>
<dbReference type="PANTHER" id="PTHR33910:SF1">
    <property type="entry name" value="PROTEIN TRANSLOCASE SUBUNIT SECE"/>
    <property type="match status" value="1"/>
</dbReference>
<dbReference type="InterPro" id="IPR001901">
    <property type="entry name" value="Translocase_SecE/Sec61-g"/>
</dbReference>